<proteinExistence type="predicted"/>
<dbReference type="AlphaFoldDB" id="A0A8H6TZI3"/>
<reference evidence="2" key="1">
    <citation type="submission" date="2020-05" db="EMBL/GenBank/DDBJ databases">
        <title>Mycena genomes resolve the evolution of fungal bioluminescence.</title>
        <authorList>
            <person name="Tsai I.J."/>
        </authorList>
    </citation>
    <scope>NUCLEOTIDE SEQUENCE</scope>
    <source>
        <strain evidence="2">160909Yilan</strain>
    </source>
</reference>
<evidence type="ECO:0000313" key="3">
    <source>
        <dbReference type="Proteomes" id="UP000623467"/>
    </source>
</evidence>
<feature type="transmembrane region" description="Helical" evidence="1">
    <location>
        <begin position="390"/>
        <end position="413"/>
    </location>
</feature>
<feature type="transmembrane region" description="Helical" evidence="1">
    <location>
        <begin position="21"/>
        <end position="44"/>
    </location>
</feature>
<dbReference type="EMBL" id="JACAZH010000089">
    <property type="protein sequence ID" value="KAF7326978.1"/>
    <property type="molecule type" value="Genomic_DNA"/>
</dbReference>
<accession>A0A8H6TZI3</accession>
<keyword evidence="1" id="KW-0812">Transmembrane</keyword>
<evidence type="ECO:0000256" key="1">
    <source>
        <dbReference type="SAM" id="Phobius"/>
    </source>
</evidence>
<keyword evidence="1" id="KW-0472">Membrane</keyword>
<dbReference type="OrthoDB" id="3001227at2759"/>
<gene>
    <name evidence="2" type="ORF">MSAN_02493500</name>
</gene>
<evidence type="ECO:0000313" key="2">
    <source>
        <dbReference type="EMBL" id="KAF7326978.1"/>
    </source>
</evidence>
<dbReference type="Proteomes" id="UP000623467">
    <property type="component" value="Unassembled WGS sequence"/>
</dbReference>
<protein>
    <submittedName>
        <fullName evidence="2">Uncharacterized protein</fullName>
    </submittedName>
</protein>
<keyword evidence="3" id="KW-1185">Reference proteome</keyword>
<comment type="caution">
    <text evidence="2">The sequence shown here is derived from an EMBL/GenBank/DDBJ whole genome shotgun (WGS) entry which is preliminary data.</text>
</comment>
<name>A0A8H6TZI3_9AGAR</name>
<keyword evidence="1" id="KW-1133">Transmembrane helix</keyword>
<sequence length="515" mass="57841">MASVFERIKSFRLGYTEEHPYPWRWTTPIVLGAFFLICPFLALVNIPLSAYNIVQQFTYSPNDTLPAIFLANIVPSVLQNPTDSFTPQLLNVGDTITLDNHIFNYTISQAFDGVNKTDPVPAFPYYNNPLSDSWDVVNITVQLVLRDLPDVGWSFAQVQFGGTVACYLPTPFYLTWSGWPGSGPDQDVNTMLNVTQVDIIFTVHPCCDCDAVLADGLLENGTRLLQTPCSSNPPHFVVVADPTPTILFYFAQYPESPYFLAGDDLGSYPMQIADLLANGNLGNISISDLDTVYENLLQAVYHLVRVDLGVFMDNQIYTSPEMFNHTIMPLNMGNYFTSANMARNWTSNATMMAQWQQDVEFFHNNNRVPLLEYLRSVPHLKPLGSAVTSVFVSTFAMLSVMWTVFSLVAGALARKYSGTNDTLGKKHMLEQSRTWDKSLESGTEELDGSEVILLGDQMELDSVERLRHRIDRNEAHMRNDFEAMRAALGRLAVVLKKRGLVKDEDWVQDDDTTAE</sequence>
<organism evidence="2 3">
    <name type="scientific">Mycena sanguinolenta</name>
    <dbReference type="NCBI Taxonomy" id="230812"/>
    <lineage>
        <taxon>Eukaryota</taxon>
        <taxon>Fungi</taxon>
        <taxon>Dikarya</taxon>
        <taxon>Basidiomycota</taxon>
        <taxon>Agaricomycotina</taxon>
        <taxon>Agaricomycetes</taxon>
        <taxon>Agaricomycetidae</taxon>
        <taxon>Agaricales</taxon>
        <taxon>Marasmiineae</taxon>
        <taxon>Mycenaceae</taxon>
        <taxon>Mycena</taxon>
    </lineage>
</organism>